<protein>
    <recommendedName>
        <fullName evidence="6">Formylglycine-generating enzyme family protein</fullName>
    </recommendedName>
</protein>
<dbReference type="InterPro" id="IPR040698">
    <property type="entry name" value="HZS_alpha_mid"/>
</dbReference>
<dbReference type="SUPFAM" id="SSF56436">
    <property type="entry name" value="C-type lectin-like"/>
    <property type="match status" value="1"/>
</dbReference>
<dbReference type="PANTHER" id="PTHR23150:SF19">
    <property type="entry name" value="FORMYLGLYCINE-GENERATING ENZYME"/>
    <property type="match status" value="1"/>
</dbReference>
<evidence type="ECO:0000313" key="5">
    <source>
        <dbReference type="Proteomes" id="UP000236075"/>
    </source>
</evidence>
<proteinExistence type="predicted"/>
<feature type="domain" description="Hydrazine synthase alpha subunit middle" evidence="3">
    <location>
        <begin position="619"/>
        <end position="709"/>
    </location>
</feature>
<gene>
    <name evidence="4" type="ORF">CXT95_05220</name>
</gene>
<comment type="caution">
    <text evidence="4">The sequence shown here is derived from an EMBL/GenBank/DDBJ whole genome shotgun (WGS) entry which is preliminary data.</text>
</comment>
<dbReference type="Pfam" id="PF03781">
    <property type="entry name" value="FGE-sulfatase"/>
    <property type="match status" value="1"/>
</dbReference>
<feature type="region of interest" description="Disordered" evidence="1">
    <location>
        <begin position="888"/>
        <end position="918"/>
    </location>
</feature>
<dbReference type="PANTHER" id="PTHR23150">
    <property type="entry name" value="SULFATASE MODIFYING FACTOR 1, 2"/>
    <property type="match status" value="1"/>
</dbReference>
<name>A0AAX0WNX2_9BACT</name>
<evidence type="ECO:0000259" key="3">
    <source>
        <dbReference type="Pfam" id="PF18582"/>
    </source>
</evidence>
<dbReference type="InterPro" id="IPR011042">
    <property type="entry name" value="6-blade_b-propeller_TolB-like"/>
</dbReference>
<dbReference type="InterPro" id="IPR042095">
    <property type="entry name" value="SUMF_sf"/>
</dbReference>
<dbReference type="SUPFAM" id="SSF82171">
    <property type="entry name" value="DPP6 N-terminal domain-like"/>
    <property type="match status" value="1"/>
</dbReference>
<sequence length="1197" mass="134715">MNEKEFPWRIILKPYAMPDYISFLRLFSCSCALLCAGMLHASGLQPWLRELAVIPPAPSAKEKDAWMRQVWTRTAEYAASLSEPASADDCGDAMVLLVPVFQAWPDGKAAGAALAEILSVPAESIGAVSSWDDLVKHQEAIQERVRFLRLKKLAAYYDSAAIRRAVKRNRDKYGERYAGAEGFLARLDEWEKELGPLDRWVEQAGPGQAALLREMVDLRRKALIEALPEQNGLKAWVSVRRFNPSGKSSFNHDRPANWQGISSMPGPGRRYRSGIVKFNGVSSSSPVEQLLADDRWVGHLDVDFSGEKLMFTGNGFGKKESRPWDVFELDLKTGKKESLTAHMPADTDSYNSCYLPDGRIIFVNTSGMQGVPCVAGVDYVGNLHLYDREKKTTRRLTFDQDNNWFPTMLPDGRVMFLRWEYTESAHYFSRVLMHMNPDGSDQKEYYGSNSYWPNSLFNARPLPGRPGMFAGIVSGHHGVKRLGELVLFDVNRGRTATEGAVQKIPGYGKPVENVTKDQLVQGLKTPYFAEPYPLNDECFLAVSSPSGNQGVTNVVWCDIYDNIVPLTASSYFVYADPAPLGPRKKPPVLHDRVKTESKTATVYISDVYRGRAMAGVPRGEAKALRVFMSEYSPRNTGSHYAMGMESNWDLKVLYGTVPVNPDGSAIFTAPACQPLTLQVLDGEGRALALMRSWFTAMPGETLSCIGCHERQNCAPPARAVMASRQKPAPIVPWYGPARTFSFMNEVQPVLDRHCIRCHTAESKTRGGVPDFMTLEAVKGAPAPGSVSYWNLHPYVRRNGPEGNYLGLAPTEFFADTSELYQLLKKGHHGVEMPQEDWNRLVTWMDMNAPYLGEWPGERNEGLLKRRYDLHGRFSGAERNYVTMKDSLFRRSTGGSKPDAGEPIARAGGKSVPVPEPRNETLTVDLGDGVSMTFRRIPAGKFRMGNERETPAERPVSTVGIERPFWMGEAEVTLEQYRRFDPEYANGWYDMHYKDQVRPGYDMDADPRFPVIRVPWARAMEFCRWLSGKTGKKVTLPTEAQWEYAARGGADTDFFFGERDADFSAYANLGDVTLKELAVSGVDPRPIKNPNRFWDFVPRDEKYDDGKLHLAPVKSYRPNAYGLYDMIGNAAEWTRSEYRPYPWKEGDGRNEGLDSRVPRAVRGGSWYDRPRRATSSWRWGYPGWRPVYNVGFRVIIED</sequence>
<evidence type="ECO:0000259" key="2">
    <source>
        <dbReference type="Pfam" id="PF03781"/>
    </source>
</evidence>
<dbReference type="EMBL" id="PJLB01000005">
    <property type="protein sequence ID" value="PND04167.1"/>
    <property type="molecule type" value="Genomic_DNA"/>
</dbReference>
<accession>A0AAX0WNX2</accession>
<dbReference type="Gene3D" id="2.120.10.30">
    <property type="entry name" value="TolB, C-terminal domain"/>
    <property type="match status" value="1"/>
</dbReference>
<evidence type="ECO:0008006" key="6">
    <source>
        <dbReference type="Google" id="ProtNLM"/>
    </source>
</evidence>
<dbReference type="Gene3D" id="3.90.1580.10">
    <property type="entry name" value="paralog of FGE (formylglycine-generating enzyme)"/>
    <property type="match status" value="1"/>
</dbReference>
<dbReference type="GO" id="GO:0120147">
    <property type="term" value="F:formylglycine-generating oxidase activity"/>
    <property type="evidence" value="ECO:0007669"/>
    <property type="project" value="TreeGrafter"/>
</dbReference>
<dbReference type="AlphaFoldDB" id="A0AAX0WNX2"/>
<dbReference type="InterPro" id="IPR016187">
    <property type="entry name" value="CTDL_fold"/>
</dbReference>
<dbReference type="InterPro" id="IPR051043">
    <property type="entry name" value="Sulfatase_Mod_Factor_Kinase"/>
</dbReference>
<feature type="domain" description="Sulfatase-modifying factor enzyme-like" evidence="2">
    <location>
        <begin position="935"/>
        <end position="1194"/>
    </location>
</feature>
<dbReference type="Proteomes" id="UP000236075">
    <property type="component" value="Unassembled WGS sequence"/>
</dbReference>
<dbReference type="Pfam" id="PF18582">
    <property type="entry name" value="HZS_alpha"/>
    <property type="match status" value="1"/>
</dbReference>
<dbReference type="InterPro" id="IPR005532">
    <property type="entry name" value="SUMF_dom"/>
</dbReference>
<evidence type="ECO:0000256" key="1">
    <source>
        <dbReference type="SAM" id="MobiDB-lite"/>
    </source>
</evidence>
<organism evidence="4 5">
    <name type="scientific">Akkermansia muciniphila</name>
    <dbReference type="NCBI Taxonomy" id="239935"/>
    <lineage>
        <taxon>Bacteria</taxon>
        <taxon>Pseudomonadati</taxon>
        <taxon>Verrucomicrobiota</taxon>
        <taxon>Verrucomicrobiia</taxon>
        <taxon>Verrucomicrobiales</taxon>
        <taxon>Akkermansiaceae</taxon>
        <taxon>Akkermansia</taxon>
    </lineage>
</organism>
<reference evidence="4 5" key="1">
    <citation type="journal article" date="2017" name="BMC Genomics">
        <title>Genome sequencing of 39 Akkermansia muciniphila isolates reveals its population structure, genomic and functional diverisity, and global distribution in mammalian gut microbiotas.</title>
        <authorList>
            <person name="Guo X."/>
            <person name="Li S."/>
            <person name="Zhang J."/>
            <person name="Wu F."/>
            <person name="Li X."/>
            <person name="Wu D."/>
            <person name="Zhang M."/>
            <person name="Ou Z."/>
            <person name="Jie Z."/>
            <person name="Yan Q."/>
            <person name="Li P."/>
            <person name="Yi J."/>
            <person name="Peng Y."/>
        </authorList>
    </citation>
    <scope>NUCLEOTIDE SEQUENCE [LARGE SCALE GENOMIC DNA]</scope>
    <source>
        <strain evidence="4 5">GP28</strain>
    </source>
</reference>
<evidence type="ECO:0000313" key="4">
    <source>
        <dbReference type="EMBL" id="PND04167.1"/>
    </source>
</evidence>